<evidence type="ECO:0000256" key="5">
    <source>
        <dbReference type="ARBA" id="ARBA00022448"/>
    </source>
</evidence>
<dbReference type="Pfam" id="PF01554">
    <property type="entry name" value="MatE"/>
    <property type="match status" value="2"/>
</dbReference>
<dbReference type="OrthoDB" id="9776324at2"/>
<feature type="transmembrane region" description="Helical" evidence="13">
    <location>
        <begin position="243"/>
        <end position="265"/>
    </location>
</feature>
<evidence type="ECO:0000256" key="8">
    <source>
        <dbReference type="ARBA" id="ARBA00022692"/>
    </source>
</evidence>
<dbReference type="GO" id="GO:0042910">
    <property type="term" value="F:xenobiotic transmembrane transporter activity"/>
    <property type="evidence" value="ECO:0007669"/>
    <property type="project" value="InterPro"/>
</dbReference>
<dbReference type="RefSeq" id="WP_062195396.1">
    <property type="nucleotide sequence ID" value="NZ_DF967965.1"/>
</dbReference>
<name>A0A3D1JH78_9CHLR</name>
<reference evidence="14 15" key="1">
    <citation type="journal article" date="2018" name="Nat. Biotechnol.">
        <title>A standardized bacterial taxonomy based on genome phylogeny substantially revises the tree of life.</title>
        <authorList>
            <person name="Parks D.H."/>
            <person name="Chuvochina M."/>
            <person name="Waite D.W."/>
            <person name="Rinke C."/>
            <person name="Skarshewski A."/>
            <person name="Chaumeil P.A."/>
            <person name="Hugenholtz P."/>
        </authorList>
    </citation>
    <scope>NUCLEOTIDE SEQUENCE [LARGE SCALE GENOMIC DNA]</scope>
    <source>
        <strain evidence="14">UBA8781</strain>
    </source>
</reference>
<sequence length="464" mass="49916">MTNQPSSQSFTRSFLRIFLPSALQILFFNLISILDVLMLGQLGDVPVAAVGLAGQFYFLLSLTLFGTTGGASVFAAQYWGAGDRANLQRVLGLCLVICLAAGAGFAVTAVAFPGQVMGLFTRDQDVIERGMSYLRIIGWSYVFSAVTVAFSSIVRSTGNTRLPMLVSVGMMSLNTVLNYTLIFGKLGLPALGVRGAALGTATCRILECILLLAILYIRRSPVAAGPRQLFQLDLPFLSHHLRLILVVFLNEFLWALGVNLYNAMFARLGTSAYAAYNITNTLQGLGLFFSMGCATACGILVGHLIGAGKGDEAFQTARRILIISVSGSLILGSLLIAGRFTLMDFYRVSDTARADASAMLFIAGLLLWLRSLDAMFIVGILRSGGDTRYSALLDVGAIWLAGIPAVALAAFVFHLPVPWVYLAVFAENLVKNILGIRRFLSRNWIHNLTQPPPLAGEPLVSGVQ</sequence>
<dbReference type="EMBL" id="DPBP01000020">
    <property type="protein sequence ID" value="HCE17118.1"/>
    <property type="molecule type" value="Genomic_DNA"/>
</dbReference>
<evidence type="ECO:0000256" key="7">
    <source>
        <dbReference type="ARBA" id="ARBA00022475"/>
    </source>
</evidence>
<evidence type="ECO:0000256" key="9">
    <source>
        <dbReference type="ARBA" id="ARBA00022989"/>
    </source>
</evidence>
<evidence type="ECO:0000256" key="11">
    <source>
        <dbReference type="ARBA" id="ARBA00023136"/>
    </source>
</evidence>
<dbReference type="GO" id="GO:0005886">
    <property type="term" value="C:plasma membrane"/>
    <property type="evidence" value="ECO:0007669"/>
    <property type="project" value="UniProtKB-SubCell"/>
</dbReference>
<keyword evidence="5" id="KW-0813">Transport</keyword>
<dbReference type="PIRSF" id="PIRSF006603">
    <property type="entry name" value="DinF"/>
    <property type="match status" value="1"/>
</dbReference>
<dbReference type="InterPro" id="IPR050222">
    <property type="entry name" value="MATE_MdtK"/>
</dbReference>
<feature type="transmembrane region" description="Helical" evidence="13">
    <location>
        <begin position="419"/>
        <end position="440"/>
    </location>
</feature>
<dbReference type="NCBIfam" id="TIGR00797">
    <property type="entry name" value="matE"/>
    <property type="match status" value="1"/>
</dbReference>
<dbReference type="GO" id="GO:0015297">
    <property type="term" value="F:antiporter activity"/>
    <property type="evidence" value="ECO:0007669"/>
    <property type="project" value="UniProtKB-KW"/>
</dbReference>
<feature type="transmembrane region" description="Helical" evidence="13">
    <location>
        <begin position="285"/>
        <end position="308"/>
    </location>
</feature>
<evidence type="ECO:0000256" key="10">
    <source>
        <dbReference type="ARBA" id="ARBA00023065"/>
    </source>
</evidence>
<protein>
    <recommendedName>
        <fullName evidence="4">Probable multidrug resistance protein NorM</fullName>
    </recommendedName>
    <alternativeName>
        <fullName evidence="12">Multidrug-efflux transporter</fullName>
    </alternativeName>
</protein>
<organism evidence="14 15">
    <name type="scientific">Anaerolinea thermolimosa</name>
    <dbReference type="NCBI Taxonomy" id="229919"/>
    <lineage>
        <taxon>Bacteria</taxon>
        <taxon>Bacillati</taxon>
        <taxon>Chloroflexota</taxon>
        <taxon>Anaerolineae</taxon>
        <taxon>Anaerolineales</taxon>
        <taxon>Anaerolineaceae</taxon>
        <taxon>Anaerolinea</taxon>
    </lineage>
</organism>
<feature type="transmembrane region" description="Helical" evidence="13">
    <location>
        <begin position="320"/>
        <end position="338"/>
    </location>
</feature>
<dbReference type="PANTHER" id="PTHR43298:SF2">
    <property type="entry name" value="FMN_FAD EXPORTER YEEO-RELATED"/>
    <property type="match status" value="1"/>
</dbReference>
<proteinExistence type="inferred from homology"/>
<feature type="transmembrane region" description="Helical" evidence="13">
    <location>
        <begin position="21"/>
        <end position="43"/>
    </location>
</feature>
<dbReference type="Proteomes" id="UP000264141">
    <property type="component" value="Unassembled WGS sequence"/>
</dbReference>
<keyword evidence="9 13" id="KW-1133">Transmembrane helix</keyword>
<feature type="transmembrane region" description="Helical" evidence="13">
    <location>
        <begin position="358"/>
        <end position="380"/>
    </location>
</feature>
<keyword evidence="11 13" id="KW-0472">Membrane</keyword>
<feature type="transmembrane region" description="Helical" evidence="13">
    <location>
        <begin position="55"/>
        <end position="78"/>
    </location>
</feature>
<comment type="function">
    <text evidence="1">Multidrug efflux pump.</text>
</comment>
<dbReference type="STRING" id="229919.GCA_001050195_02898"/>
<dbReference type="PANTHER" id="PTHR43298">
    <property type="entry name" value="MULTIDRUG RESISTANCE PROTEIN NORM-RELATED"/>
    <property type="match status" value="1"/>
</dbReference>
<dbReference type="InterPro" id="IPR048279">
    <property type="entry name" value="MdtK-like"/>
</dbReference>
<evidence type="ECO:0000256" key="3">
    <source>
        <dbReference type="ARBA" id="ARBA00010199"/>
    </source>
</evidence>
<comment type="subcellular location">
    <subcellularLocation>
        <location evidence="2">Cell membrane</location>
        <topology evidence="2">Multi-pass membrane protein</topology>
    </subcellularLocation>
</comment>
<feature type="transmembrane region" description="Helical" evidence="13">
    <location>
        <begin position="90"/>
        <end position="112"/>
    </location>
</feature>
<keyword evidence="7" id="KW-1003">Cell membrane</keyword>
<dbReference type="AlphaFoldDB" id="A0A3D1JH78"/>
<evidence type="ECO:0000256" key="6">
    <source>
        <dbReference type="ARBA" id="ARBA00022449"/>
    </source>
</evidence>
<accession>A0A3D1JH78</accession>
<comment type="similarity">
    <text evidence="3">Belongs to the multi antimicrobial extrusion (MATE) (TC 2.A.66.1) family.</text>
</comment>
<evidence type="ECO:0000256" key="4">
    <source>
        <dbReference type="ARBA" id="ARBA00020268"/>
    </source>
</evidence>
<feature type="transmembrane region" description="Helical" evidence="13">
    <location>
        <begin position="196"/>
        <end position="217"/>
    </location>
</feature>
<feature type="transmembrane region" description="Helical" evidence="13">
    <location>
        <begin position="132"/>
        <end position="150"/>
    </location>
</feature>
<feature type="transmembrane region" description="Helical" evidence="13">
    <location>
        <begin position="162"/>
        <end position="184"/>
    </location>
</feature>
<evidence type="ECO:0000256" key="2">
    <source>
        <dbReference type="ARBA" id="ARBA00004651"/>
    </source>
</evidence>
<dbReference type="CDD" id="cd13134">
    <property type="entry name" value="MATE_like_8"/>
    <property type="match status" value="1"/>
</dbReference>
<keyword evidence="10" id="KW-0406">Ion transport</keyword>
<evidence type="ECO:0000256" key="12">
    <source>
        <dbReference type="ARBA" id="ARBA00031636"/>
    </source>
</evidence>
<keyword evidence="8 13" id="KW-0812">Transmembrane</keyword>
<dbReference type="InterPro" id="IPR002528">
    <property type="entry name" value="MATE_fam"/>
</dbReference>
<feature type="transmembrane region" description="Helical" evidence="13">
    <location>
        <begin position="392"/>
        <end position="413"/>
    </location>
</feature>
<gene>
    <name evidence="14" type="ORF">DEQ80_04595</name>
</gene>
<evidence type="ECO:0000313" key="14">
    <source>
        <dbReference type="EMBL" id="HCE17118.1"/>
    </source>
</evidence>
<dbReference type="GO" id="GO:0006811">
    <property type="term" value="P:monoatomic ion transport"/>
    <property type="evidence" value="ECO:0007669"/>
    <property type="project" value="UniProtKB-KW"/>
</dbReference>
<keyword evidence="6" id="KW-0050">Antiport</keyword>
<evidence type="ECO:0000256" key="13">
    <source>
        <dbReference type="SAM" id="Phobius"/>
    </source>
</evidence>
<evidence type="ECO:0000256" key="1">
    <source>
        <dbReference type="ARBA" id="ARBA00003408"/>
    </source>
</evidence>
<evidence type="ECO:0000313" key="15">
    <source>
        <dbReference type="Proteomes" id="UP000264141"/>
    </source>
</evidence>
<comment type="caution">
    <text evidence="14">The sequence shown here is derived from an EMBL/GenBank/DDBJ whole genome shotgun (WGS) entry which is preliminary data.</text>
</comment>